<reference evidence="3 4" key="1">
    <citation type="submission" date="2016-10" db="EMBL/GenBank/DDBJ databases">
        <authorList>
            <person name="de Groot N.N."/>
        </authorList>
    </citation>
    <scope>NUCLEOTIDE SEQUENCE [LARGE SCALE GENOMIC DNA]</scope>
    <source>
        <strain evidence="3 4">DSM 3857</strain>
    </source>
</reference>
<dbReference type="Proteomes" id="UP000198761">
    <property type="component" value="Unassembled WGS sequence"/>
</dbReference>
<gene>
    <name evidence="3" type="ORF">SAMN04488103_101550</name>
</gene>
<feature type="region of interest" description="Disordered" evidence="1">
    <location>
        <begin position="46"/>
        <end position="72"/>
    </location>
</feature>
<dbReference type="PANTHER" id="PTHR44086:SF13">
    <property type="entry name" value="THIOSULFATE SULFURTRANSFERASE PSPE"/>
    <property type="match status" value="1"/>
</dbReference>
<dbReference type="SMART" id="SM00450">
    <property type="entry name" value="RHOD"/>
    <property type="match status" value="1"/>
</dbReference>
<dbReference type="PANTHER" id="PTHR44086">
    <property type="entry name" value="THIOSULFATE SULFURTRANSFERASE RDL2, MITOCHONDRIAL-RELATED"/>
    <property type="match status" value="1"/>
</dbReference>
<dbReference type="PROSITE" id="PS50206">
    <property type="entry name" value="RHODANESE_3"/>
    <property type="match status" value="1"/>
</dbReference>
<accession>A0A1H7ZIT5</accession>
<dbReference type="Pfam" id="PF00581">
    <property type="entry name" value="Rhodanese"/>
    <property type="match status" value="1"/>
</dbReference>
<dbReference type="EMBL" id="FOCE01000001">
    <property type="protein sequence ID" value="SEM58492.1"/>
    <property type="molecule type" value="Genomic_DNA"/>
</dbReference>
<evidence type="ECO:0000313" key="4">
    <source>
        <dbReference type="Proteomes" id="UP000198761"/>
    </source>
</evidence>
<name>A0A1H7ZIT5_9RHOB</name>
<evidence type="ECO:0000313" key="3">
    <source>
        <dbReference type="EMBL" id="SEM58492.1"/>
    </source>
</evidence>
<dbReference type="InterPro" id="IPR036873">
    <property type="entry name" value="Rhodanese-like_dom_sf"/>
</dbReference>
<dbReference type="AlphaFoldDB" id="A0A1H7ZIT5"/>
<dbReference type="RefSeq" id="WP_091296397.1">
    <property type="nucleotide sequence ID" value="NZ_FOCE01000001.1"/>
</dbReference>
<dbReference type="CDD" id="cd01447">
    <property type="entry name" value="Polysulfide_ST"/>
    <property type="match status" value="1"/>
</dbReference>
<dbReference type="Gene3D" id="3.40.250.10">
    <property type="entry name" value="Rhodanese-like domain"/>
    <property type="match status" value="1"/>
</dbReference>
<proteinExistence type="predicted"/>
<feature type="compositionally biased region" description="Basic and acidic residues" evidence="1">
    <location>
        <begin position="61"/>
        <end position="72"/>
    </location>
</feature>
<organism evidence="3 4">
    <name type="scientific">Gemmobacter aquatilis</name>
    <dbReference type="NCBI Taxonomy" id="933059"/>
    <lineage>
        <taxon>Bacteria</taxon>
        <taxon>Pseudomonadati</taxon>
        <taxon>Pseudomonadota</taxon>
        <taxon>Alphaproteobacteria</taxon>
        <taxon>Rhodobacterales</taxon>
        <taxon>Paracoccaceae</taxon>
        <taxon>Gemmobacter</taxon>
    </lineage>
</organism>
<dbReference type="STRING" id="933059.SAMN04488103_101550"/>
<sequence>MPVTLKDLMAVANAEVPRITTEAAQALIADKGALLLDVRDAPELEKAGRADGSHHIPRGMLEFRADPDSPFHDPALRRDRPVVLHCASGGRAALAGKVLKDMGYSEVYNLGGLKDWAAAGGPVEEPMDPGM</sequence>
<evidence type="ECO:0000256" key="1">
    <source>
        <dbReference type="SAM" id="MobiDB-lite"/>
    </source>
</evidence>
<dbReference type="GO" id="GO:0004792">
    <property type="term" value="F:thiosulfate-cyanide sulfurtransferase activity"/>
    <property type="evidence" value="ECO:0007669"/>
    <property type="project" value="TreeGrafter"/>
</dbReference>
<feature type="domain" description="Rhodanese" evidence="2">
    <location>
        <begin position="29"/>
        <end position="125"/>
    </location>
</feature>
<keyword evidence="3" id="KW-0808">Transferase</keyword>
<keyword evidence="4" id="KW-1185">Reference proteome</keyword>
<dbReference type="SUPFAM" id="SSF52821">
    <property type="entry name" value="Rhodanese/Cell cycle control phosphatase"/>
    <property type="match status" value="1"/>
</dbReference>
<dbReference type="OrthoDB" id="9807812at2"/>
<protein>
    <submittedName>
        <fullName evidence="3">Rhodanese-related sulfurtransferase</fullName>
    </submittedName>
</protein>
<evidence type="ECO:0000259" key="2">
    <source>
        <dbReference type="PROSITE" id="PS50206"/>
    </source>
</evidence>
<dbReference type="InterPro" id="IPR001763">
    <property type="entry name" value="Rhodanese-like_dom"/>
</dbReference>